<comment type="pathway">
    <text evidence="1">Porphyrin-containing compound metabolism; siroheme biosynthesis; sirohydrochlorin from precorrin-2: step 1/1.</text>
</comment>
<dbReference type="InterPro" id="IPR036291">
    <property type="entry name" value="NAD(P)-bd_dom_sf"/>
</dbReference>
<dbReference type="EC" id="1.3.1.76" evidence="2"/>
<dbReference type="GO" id="GO:0019354">
    <property type="term" value="P:siroheme biosynthetic process"/>
    <property type="evidence" value="ECO:0007669"/>
    <property type="project" value="UniProtKB-UniPathway"/>
</dbReference>
<dbReference type="GO" id="GO:0008168">
    <property type="term" value="F:methyltransferase activity"/>
    <property type="evidence" value="ECO:0007669"/>
    <property type="project" value="InterPro"/>
</dbReference>
<dbReference type="PANTHER" id="PTHR35330:SF1">
    <property type="entry name" value="SIROHEME BIOSYNTHESIS PROTEIN MET8"/>
    <property type="match status" value="1"/>
</dbReference>
<dbReference type="SUPFAM" id="SSF51735">
    <property type="entry name" value="NAD(P)-binding Rossmann-fold domains"/>
    <property type="match status" value="1"/>
</dbReference>
<dbReference type="GO" id="GO:0004325">
    <property type="term" value="F:ferrochelatase activity"/>
    <property type="evidence" value="ECO:0007669"/>
    <property type="project" value="InterPro"/>
</dbReference>
<reference evidence="9" key="1">
    <citation type="journal article" date="2011" name="J. Bacteriol.">
        <title>Genome sequences of eight morphologically diverse alphaproteobacteria.</title>
        <authorList>
            <consortium name="US DOE Joint Genome Institute"/>
            <person name="Brown P.J."/>
            <person name="Kysela D.T."/>
            <person name="Buechlein A."/>
            <person name="Hemmerich C."/>
            <person name="Brun Y.V."/>
        </authorList>
    </citation>
    <scope>NUCLEOTIDE SEQUENCE [LARGE SCALE GENOMIC DNA]</scope>
    <source>
        <strain evidence="9">ATCC 51888 / DSM 1869 / NCIB 11706 / TK 0415</strain>
    </source>
</reference>
<dbReference type="InterPro" id="IPR006367">
    <property type="entry name" value="Sirohaem_synthase_N"/>
</dbReference>
<evidence type="ECO:0000256" key="5">
    <source>
        <dbReference type="ARBA" id="ARBA00023244"/>
    </source>
</evidence>
<protein>
    <recommendedName>
        <fullName evidence="2">precorrin-2 dehydrogenase</fullName>
        <ecNumber evidence="2">1.3.1.76</ecNumber>
    </recommendedName>
</protein>
<dbReference type="STRING" id="582899.Hden_2258"/>
<dbReference type="eggNOG" id="COG1648">
    <property type="taxonomic scope" value="Bacteria"/>
</dbReference>
<dbReference type="Gene3D" id="3.40.50.720">
    <property type="entry name" value="NAD(P)-binding Rossmann-like Domain"/>
    <property type="match status" value="1"/>
</dbReference>
<dbReference type="Pfam" id="PF00590">
    <property type="entry name" value="TP_methylase"/>
    <property type="match status" value="1"/>
</dbReference>
<dbReference type="Proteomes" id="UP000002033">
    <property type="component" value="Chromosome"/>
</dbReference>
<evidence type="ECO:0000256" key="6">
    <source>
        <dbReference type="ARBA" id="ARBA00047561"/>
    </source>
</evidence>
<dbReference type="PANTHER" id="PTHR35330">
    <property type="entry name" value="SIROHEME BIOSYNTHESIS PROTEIN MET8"/>
    <property type="match status" value="1"/>
</dbReference>
<dbReference type="EMBL" id="CP002083">
    <property type="protein sequence ID" value="ADJ24056.1"/>
    <property type="molecule type" value="Genomic_DNA"/>
</dbReference>
<dbReference type="UniPathway" id="UPA00262">
    <property type="reaction ID" value="UER00222"/>
</dbReference>
<evidence type="ECO:0000313" key="8">
    <source>
        <dbReference type="EMBL" id="ADJ24056.1"/>
    </source>
</evidence>
<dbReference type="SUPFAM" id="SSF75615">
    <property type="entry name" value="Siroheme synthase middle domains-like"/>
    <property type="match status" value="1"/>
</dbReference>
<dbReference type="HOGENOM" id="CLU_011276_2_1_5"/>
<sequence>MQTSELEDTQKKSARSRPERMQALATLPVFFKLAGKRAVVAGGNEPALWKAELLAATGAHVEVYAETFVDGFEALASAPPNGSVRLNSRRWTPADLADAAIAIGASEDDEDAAAFAAAARAAGAPVNVVDRPAFCDFQFGAIVNRSPLVLSISTDGAAPVLAQAIRSLVEALLPDGLKRWVEVAKVWRTKGGQLGDTPAAKRKFWNRFVDLAMREAQREPREADFDELARSPGKAPSSVAIVNVGDDADTLTLRALRVFRMADMIFFDPAVPPAVLDFARREAQRVSVDPGASGATVERIVDAARNGERVVRLIAVSSASGEASADALSRALHDAGLETPEITFAPSPAKDAT</sequence>
<dbReference type="NCBIfam" id="TIGR01470">
    <property type="entry name" value="cysG_Nterm"/>
    <property type="match status" value="1"/>
</dbReference>
<evidence type="ECO:0000256" key="2">
    <source>
        <dbReference type="ARBA" id="ARBA00012400"/>
    </source>
</evidence>
<keyword evidence="3" id="KW-0560">Oxidoreductase</keyword>
<dbReference type="AlphaFoldDB" id="D8JR71"/>
<dbReference type="Gene3D" id="3.40.1010.10">
    <property type="entry name" value="Cobalt-precorrin-4 Transmethylase, Domain 1"/>
    <property type="match status" value="1"/>
</dbReference>
<comment type="catalytic activity">
    <reaction evidence="6">
        <text>precorrin-2 + NAD(+) = sirohydrochlorin + NADH + 2 H(+)</text>
        <dbReference type="Rhea" id="RHEA:15613"/>
        <dbReference type="ChEBI" id="CHEBI:15378"/>
        <dbReference type="ChEBI" id="CHEBI:57540"/>
        <dbReference type="ChEBI" id="CHEBI:57945"/>
        <dbReference type="ChEBI" id="CHEBI:58351"/>
        <dbReference type="ChEBI" id="CHEBI:58827"/>
        <dbReference type="EC" id="1.3.1.76"/>
    </reaction>
</comment>
<dbReference type="GO" id="GO:0043115">
    <property type="term" value="F:precorrin-2 dehydrogenase activity"/>
    <property type="evidence" value="ECO:0007669"/>
    <property type="project" value="UniProtKB-EC"/>
</dbReference>
<organism evidence="8 9">
    <name type="scientific">Hyphomicrobium denitrificans (strain ATCC 51888 / DSM 1869 / NCIMB 11706 / TK 0415)</name>
    <dbReference type="NCBI Taxonomy" id="582899"/>
    <lineage>
        <taxon>Bacteria</taxon>
        <taxon>Pseudomonadati</taxon>
        <taxon>Pseudomonadota</taxon>
        <taxon>Alphaproteobacteria</taxon>
        <taxon>Hyphomicrobiales</taxon>
        <taxon>Hyphomicrobiaceae</taxon>
        <taxon>Hyphomicrobium</taxon>
    </lineage>
</organism>
<evidence type="ECO:0000256" key="1">
    <source>
        <dbReference type="ARBA" id="ARBA00005010"/>
    </source>
</evidence>
<evidence type="ECO:0000256" key="4">
    <source>
        <dbReference type="ARBA" id="ARBA00023027"/>
    </source>
</evidence>
<dbReference type="InterPro" id="IPR028161">
    <property type="entry name" value="Met8-like"/>
</dbReference>
<dbReference type="Pfam" id="PF13241">
    <property type="entry name" value="NAD_binding_7"/>
    <property type="match status" value="1"/>
</dbReference>
<name>D8JR71_HYPDA</name>
<keyword evidence="4" id="KW-0520">NAD</keyword>
<dbReference type="SUPFAM" id="SSF53790">
    <property type="entry name" value="Tetrapyrrole methylase"/>
    <property type="match status" value="1"/>
</dbReference>
<evidence type="ECO:0000313" key="9">
    <source>
        <dbReference type="Proteomes" id="UP000002033"/>
    </source>
</evidence>
<keyword evidence="9" id="KW-1185">Reference proteome</keyword>
<gene>
    <name evidence="8" type="ordered locus">Hden_2258</name>
</gene>
<proteinExistence type="predicted"/>
<dbReference type="InterPro" id="IPR000878">
    <property type="entry name" value="4pyrrol_Mease"/>
</dbReference>
<dbReference type="InterPro" id="IPR014777">
    <property type="entry name" value="4pyrrole_Mease_sub1"/>
</dbReference>
<dbReference type="RefSeq" id="WP_013216215.1">
    <property type="nucleotide sequence ID" value="NC_014313.1"/>
</dbReference>
<dbReference type="eggNOG" id="COG0007">
    <property type="taxonomic scope" value="Bacteria"/>
</dbReference>
<dbReference type="KEGG" id="hdn:Hden_2258"/>
<evidence type="ECO:0000259" key="7">
    <source>
        <dbReference type="Pfam" id="PF00590"/>
    </source>
</evidence>
<feature type="domain" description="Tetrapyrrole methylase" evidence="7">
    <location>
        <begin position="241"/>
        <end position="313"/>
    </location>
</feature>
<dbReference type="Gene3D" id="3.30.160.110">
    <property type="entry name" value="Siroheme synthase, domain 2"/>
    <property type="match status" value="1"/>
</dbReference>
<evidence type="ECO:0000256" key="3">
    <source>
        <dbReference type="ARBA" id="ARBA00023002"/>
    </source>
</evidence>
<keyword evidence="5" id="KW-0627">Porphyrin biosynthesis</keyword>
<dbReference type="InterPro" id="IPR035996">
    <property type="entry name" value="4pyrrol_Methylase_sf"/>
</dbReference>
<accession>D8JR71</accession>